<organism evidence="1 2">
    <name type="scientific">Xylanimonas oleitrophica</name>
    <dbReference type="NCBI Taxonomy" id="2607479"/>
    <lineage>
        <taxon>Bacteria</taxon>
        <taxon>Bacillati</taxon>
        <taxon>Actinomycetota</taxon>
        <taxon>Actinomycetes</taxon>
        <taxon>Micrococcales</taxon>
        <taxon>Promicromonosporaceae</taxon>
        <taxon>Xylanimonas</taxon>
    </lineage>
</organism>
<name>A0A2W5WTC4_9MICO</name>
<keyword evidence="2" id="KW-1185">Reference proteome</keyword>
<dbReference type="Gene3D" id="3.20.20.80">
    <property type="entry name" value="Glycosidases"/>
    <property type="match status" value="1"/>
</dbReference>
<reference evidence="1 2" key="1">
    <citation type="submission" date="2018-06" db="EMBL/GenBank/DDBJ databases">
        <title>Whole genome sequencing of a novel hydrocarbon degrading bacterial strain, PW21 isolated from oil contaminated produced water sample.</title>
        <authorList>
            <person name="Nagkirti P."/>
            <person name="Shaikh A."/>
            <person name="Gowdaman V."/>
            <person name="Engineer A.E."/>
            <person name="Dagar S."/>
            <person name="Dhakephalkar P.K."/>
        </authorList>
    </citation>
    <scope>NUCLEOTIDE SEQUENCE [LARGE SCALE GENOMIC DNA]</scope>
    <source>
        <strain evidence="1 2">PW21</strain>
    </source>
</reference>
<dbReference type="InterPro" id="IPR017853">
    <property type="entry name" value="GH"/>
</dbReference>
<evidence type="ECO:0008006" key="3">
    <source>
        <dbReference type="Google" id="ProtNLM"/>
    </source>
</evidence>
<dbReference type="EMBL" id="QKWH01000003">
    <property type="protein sequence ID" value="PZR53843.1"/>
    <property type="molecule type" value="Genomic_DNA"/>
</dbReference>
<evidence type="ECO:0000313" key="1">
    <source>
        <dbReference type="EMBL" id="PZR53843.1"/>
    </source>
</evidence>
<accession>A0A2W5WTC4</accession>
<dbReference type="SUPFAM" id="SSF51445">
    <property type="entry name" value="(Trans)glycosidases"/>
    <property type="match status" value="1"/>
</dbReference>
<dbReference type="PANTHER" id="PTHR43651:SF11">
    <property type="entry name" value="MALTO-OLIGOSYLTREHALOSE TREHALOHYDROLASE"/>
    <property type="match status" value="1"/>
</dbReference>
<proteinExistence type="predicted"/>
<evidence type="ECO:0000313" key="2">
    <source>
        <dbReference type="Proteomes" id="UP000248783"/>
    </source>
</evidence>
<dbReference type="InterPro" id="IPR013783">
    <property type="entry name" value="Ig-like_fold"/>
</dbReference>
<dbReference type="Gene3D" id="2.60.40.10">
    <property type="entry name" value="Immunoglobulins"/>
    <property type="match status" value="1"/>
</dbReference>
<dbReference type="Proteomes" id="UP000248783">
    <property type="component" value="Unassembled WGS sequence"/>
</dbReference>
<dbReference type="PANTHER" id="PTHR43651">
    <property type="entry name" value="1,4-ALPHA-GLUCAN-BRANCHING ENZYME"/>
    <property type="match status" value="1"/>
</dbReference>
<comment type="caution">
    <text evidence="1">The sequence shown here is derived from an EMBL/GenBank/DDBJ whole genome shotgun (WGS) entry which is preliminary data.</text>
</comment>
<sequence>MPAVSARPRAPQVGVPLHTRWPGARPVVWAPDAGTVDLVSRVDGELRTSPLRLLGAQRPGYWGADQRVPYGTPYGFRVDDGPLVADPAGAWFPDGVHELPRAFDPYFSWTDDGWQAPDLGAGVLLHLDVPHATPEGTLDAAARLLPRVAACGVDGVELAPLSAFDPDAGPEAGVRLSAVHEPYGGPRALQRFVDAAHALGLAVVLTLPHRWAVVEDLGLGAYGRHAVDGRTPREGSGARGLRDLLTTDAQRWFEEFHVDGLQLDVDALEHRTPVTLSELADTAVAASERLQRPTTLFVDGPGRSDRLAGVLRRVLGAPGSPRDPDAVVDVRHLAASLTPAARLPLRAERDSRRSHAATARAASLVVGDLTRLPGARAGMPWAADAAPRVHGPQRPVRESAAAADLDVRSSLLTLAVLVGTAAVLDTDHLPLTAPHRDTSDTGDDGSARLVEWCTRLTALREDAMRDLALEVDVRAAGSALTLRRGRSAVVVATGPDDARVPLEELLPGAPSAWSLVAGWSPRAAVDGAVLTLPARTTAVLRAEA</sequence>
<dbReference type="GO" id="GO:0005975">
    <property type="term" value="P:carbohydrate metabolic process"/>
    <property type="evidence" value="ECO:0007669"/>
    <property type="project" value="UniProtKB-ARBA"/>
</dbReference>
<gene>
    <name evidence="1" type="ORF">DNL40_06945</name>
</gene>
<protein>
    <recommendedName>
        <fullName evidence="3">Malto-oligosyltrehalose trehalohydrolase</fullName>
    </recommendedName>
</protein>
<dbReference type="AlphaFoldDB" id="A0A2W5WTC4"/>